<keyword evidence="3" id="KW-0238">DNA-binding</keyword>
<evidence type="ECO:0000256" key="1">
    <source>
        <dbReference type="ARBA" id="ARBA00009437"/>
    </source>
</evidence>
<dbReference type="SUPFAM" id="SSF53850">
    <property type="entry name" value="Periplasmic binding protein-like II"/>
    <property type="match status" value="1"/>
</dbReference>
<keyword evidence="2" id="KW-0805">Transcription regulation</keyword>
<dbReference type="OrthoDB" id="9803735at2"/>
<dbReference type="PANTHER" id="PTHR30346:SF0">
    <property type="entry name" value="HCA OPERON TRANSCRIPTIONAL ACTIVATOR HCAR"/>
    <property type="match status" value="1"/>
</dbReference>
<evidence type="ECO:0000313" key="6">
    <source>
        <dbReference type="EMBL" id="EOH74295.1"/>
    </source>
</evidence>
<dbReference type="PROSITE" id="PS50931">
    <property type="entry name" value="HTH_LYSR"/>
    <property type="match status" value="1"/>
</dbReference>
<dbReference type="Gene3D" id="1.10.10.10">
    <property type="entry name" value="Winged helix-like DNA-binding domain superfamily/Winged helix DNA-binding domain"/>
    <property type="match status" value="1"/>
</dbReference>
<dbReference type="Pfam" id="PF03466">
    <property type="entry name" value="LysR_substrate"/>
    <property type="match status" value="1"/>
</dbReference>
<dbReference type="GO" id="GO:0003700">
    <property type="term" value="F:DNA-binding transcription factor activity"/>
    <property type="evidence" value="ECO:0007669"/>
    <property type="project" value="InterPro"/>
</dbReference>
<dbReference type="RefSeq" id="WP_010742162.1">
    <property type="nucleotide sequence ID" value="NZ_KB946251.1"/>
</dbReference>
<reference evidence="6 8" key="1">
    <citation type="submission" date="2013-02" db="EMBL/GenBank/DDBJ databases">
        <title>The Genome Sequence of Enterococcus malodoratus ATCC_43197.</title>
        <authorList>
            <consortium name="The Broad Institute Genome Sequencing Platform"/>
            <consortium name="The Broad Institute Genome Sequencing Center for Infectious Disease"/>
            <person name="Earl A.M."/>
            <person name="Gilmore M.S."/>
            <person name="Lebreton F."/>
            <person name="Walker B."/>
            <person name="Young S.K."/>
            <person name="Zeng Q."/>
            <person name="Gargeya S."/>
            <person name="Fitzgerald M."/>
            <person name="Haas B."/>
            <person name="Abouelleil A."/>
            <person name="Alvarado L."/>
            <person name="Arachchi H.M."/>
            <person name="Berlin A.M."/>
            <person name="Chapman S.B."/>
            <person name="Dewar J."/>
            <person name="Goldberg J."/>
            <person name="Griggs A."/>
            <person name="Gujja S."/>
            <person name="Hansen M."/>
            <person name="Howarth C."/>
            <person name="Imamovic A."/>
            <person name="Larimer J."/>
            <person name="McCowan C."/>
            <person name="Murphy C."/>
            <person name="Neiman D."/>
            <person name="Pearson M."/>
            <person name="Priest M."/>
            <person name="Roberts A."/>
            <person name="Saif S."/>
            <person name="Shea T."/>
            <person name="Sisk P."/>
            <person name="Sykes S."/>
            <person name="Wortman J."/>
            <person name="Nusbaum C."/>
            <person name="Birren B."/>
        </authorList>
    </citation>
    <scope>NUCLEOTIDE SEQUENCE [LARGE SCALE GENOMIC DNA]</scope>
    <source>
        <strain evidence="6 8">ATCC 43197</strain>
    </source>
</reference>
<comment type="similarity">
    <text evidence="1">Belongs to the LysR transcriptional regulatory family.</text>
</comment>
<protein>
    <recommendedName>
        <fullName evidence="5">HTH lysR-type domain-containing protein</fullName>
    </recommendedName>
</protein>
<dbReference type="GO" id="GO:0032993">
    <property type="term" value="C:protein-DNA complex"/>
    <property type="evidence" value="ECO:0007669"/>
    <property type="project" value="TreeGrafter"/>
</dbReference>
<feature type="domain" description="HTH lysR-type" evidence="5">
    <location>
        <begin position="1"/>
        <end position="58"/>
    </location>
</feature>
<dbReference type="EMBL" id="ASWA01000003">
    <property type="protein sequence ID" value="EOT67025.1"/>
    <property type="molecule type" value="Genomic_DNA"/>
</dbReference>
<evidence type="ECO:0000259" key="5">
    <source>
        <dbReference type="PROSITE" id="PS50931"/>
    </source>
</evidence>
<sequence>MNLQQYRYVQTIATVGSFSQAAKELFVTQPSLSSSIKELENELDVQLFHRSKSGACLTEAGSDFLTYAKRILAQVEEMEKHFLLGTKQSFTVSCQHYDFLYEPFMKVAEKFQSVCQNFYLNETTTKRILESIRDFESELGIIYLNQQSKRMLERYFNQESLNFEVLGNFSTHIYLGAHHPLAAKEVITKDDLSAYPQVRFIQEDHGSAYLNEDPIGISKERSNYYTNDRGTLMNLLAASDAYASGLGIIKGLTKDQIVLRPLEDADQHSLVVISNRMRKPTELGTYFLTELKKTLQEK</sequence>
<dbReference type="FunFam" id="1.10.10.10:FF:000001">
    <property type="entry name" value="LysR family transcriptional regulator"/>
    <property type="match status" value="1"/>
</dbReference>
<dbReference type="Proteomes" id="UP000014148">
    <property type="component" value="Unassembled WGS sequence"/>
</dbReference>
<dbReference type="EMBL" id="AJAK01000022">
    <property type="protein sequence ID" value="EOH74295.1"/>
    <property type="molecule type" value="Genomic_DNA"/>
</dbReference>
<name>R2QRL9_9ENTE</name>
<dbReference type="PANTHER" id="PTHR30346">
    <property type="entry name" value="TRANSCRIPTIONAL DUAL REGULATOR HCAR-RELATED"/>
    <property type="match status" value="1"/>
</dbReference>
<dbReference type="PATRIC" id="fig|1158601.3.peg.3337"/>
<reference evidence="7 9" key="2">
    <citation type="submission" date="2013-03" db="EMBL/GenBank/DDBJ databases">
        <title>The Genome Sequence of Enterococcus malodoratus ATCC_43197 (PacBio/Illumina hybrid assembly).</title>
        <authorList>
            <consortium name="The Broad Institute Genomics Platform"/>
            <consortium name="The Broad Institute Genome Sequencing Center for Infectious Disease"/>
            <person name="Earl A."/>
            <person name="Russ C."/>
            <person name="Gilmore M."/>
            <person name="Surin D."/>
            <person name="Walker B."/>
            <person name="Young S."/>
            <person name="Zeng Q."/>
            <person name="Gargeya S."/>
            <person name="Fitzgerald M."/>
            <person name="Haas B."/>
            <person name="Abouelleil A."/>
            <person name="Allen A.W."/>
            <person name="Alvarado L."/>
            <person name="Arachchi H.M."/>
            <person name="Berlin A.M."/>
            <person name="Chapman S.B."/>
            <person name="Gainer-Dewar J."/>
            <person name="Goldberg J."/>
            <person name="Griggs A."/>
            <person name="Gujja S."/>
            <person name="Hansen M."/>
            <person name="Howarth C."/>
            <person name="Imamovic A."/>
            <person name="Ireland A."/>
            <person name="Larimer J."/>
            <person name="McCowan C."/>
            <person name="Murphy C."/>
            <person name="Pearson M."/>
            <person name="Poon T.W."/>
            <person name="Priest M."/>
            <person name="Roberts A."/>
            <person name="Saif S."/>
            <person name="Shea T."/>
            <person name="Sisk P."/>
            <person name="Sykes S."/>
            <person name="Wortman J."/>
            <person name="Nusbaum C."/>
            <person name="Birren B."/>
        </authorList>
    </citation>
    <scope>NUCLEOTIDE SEQUENCE [LARGE SCALE GENOMIC DNA]</scope>
    <source>
        <strain evidence="7 9">ATCC 43197</strain>
    </source>
</reference>
<evidence type="ECO:0000256" key="3">
    <source>
        <dbReference type="ARBA" id="ARBA00023125"/>
    </source>
</evidence>
<evidence type="ECO:0000256" key="4">
    <source>
        <dbReference type="ARBA" id="ARBA00023163"/>
    </source>
</evidence>
<dbReference type="GO" id="GO:0003677">
    <property type="term" value="F:DNA binding"/>
    <property type="evidence" value="ECO:0007669"/>
    <property type="project" value="UniProtKB-KW"/>
</dbReference>
<dbReference type="SUPFAM" id="SSF46785">
    <property type="entry name" value="Winged helix' DNA-binding domain"/>
    <property type="match status" value="1"/>
</dbReference>
<evidence type="ECO:0000256" key="2">
    <source>
        <dbReference type="ARBA" id="ARBA00023015"/>
    </source>
</evidence>
<comment type="caution">
    <text evidence="6">The sequence shown here is derived from an EMBL/GenBank/DDBJ whole genome shotgun (WGS) entry which is preliminary data.</text>
</comment>
<organism evidence="6 8">
    <name type="scientific">Enterococcus malodoratus ATCC 43197</name>
    <dbReference type="NCBI Taxonomy" id="1158601"/>
    <lineage>
        <taxon>Bacteria</taxon>
        <taxon>Bacillati</taxon>
        <taxon>Bacillota</taxon>
        <taxon>Bacilli</taxon>
        <taxon>Lactobacillales</taxon>
        <taxon>Enterococcaceae</taxon>
        <taxon>Enterococcus</taxon>
    </lineage>
</organism>
<dbReference type="eggNOG" id="COG0583">
    <property type="taxonomic scope" value="Bacteria"/>
</dbReference>
<dbReference type="PRINTS" id="PR00039">
    <property type="entry name" value="HTHLYSR"/>
</dbReference>
<accession>R2QRL9</accession>
<dbReference type="Pfam" id="PF00126">
    <property type="entry name" value="HTH_1"/>
    <property type="match status" value="1"/>
</dbReference>
<evidence type="ECO:0000313" key="9">
    <source>
        <dbReference type="Proteomes" id="UP000014148"/>
    </source>
</evidence>
<keyword evidence="9" id="KW-1185">Reference proteome</keyword>
<dbReference type="STRING" id="71451.RV07_GL002251"/>
<dbReference type="InterPro" id="IPR036388">
    <property type="entry name" value="WH-like_DNA-bd_sf"/>
</dbReference>
<gene>
    <name evidence="7" type="ORF">I585_02546</name>
    <name evidence="6" type="ORF">UAI_03364</name>
</gene>
<dbReference type="CDD" id="cd05466">
    <property type="entry name" value="PBP2_LTTR_substrate"/>
    <property type="match status" value="1"/>
</dbReference>
<dbReference type="AlphaFoldDB" id="R2QRL9"/>
<dbReference type="InterPro" id="IPR036390">
    <property type="entry name" value="WH_DNA-bd_sf"/>
</dbReference>
<evidence type="ECO:0000313" key="8">
    <source>
        <dbReference type="Proteomes" id="UP000013783"/>
    </source>
</evidence>
<dbReference type="InterPro" id="IPR005119">
    <property type="entry name" value="LysR_subst-bd"/>
</dbReference>
<keyword evidence="4" id="KW-0804">Transcription</keyword>
<evidence type="ECO:0000313" key="7">
    <source>
        <dbReference type="EMBL" id="EOT67025.1"/>
    </source>
</evidence>
<proteinExistence type="inferred from homology"/>
<dbReference type="Gene3D" id="3.40.190.10">
    <property type="entry name" value="Periplasmic binding protein-like II"/>
    <property type="match status" value="2"/>
</dbReference>
<dbReference type="Proteomes" id="UP000013783">
    <property type="component" value="Unassembled WGS sequence"/>
</dbReference>
<dbReference type="InterPro" id="IPR000847">
    <property type="entry name" value="LysR_HTH_N"/>
</dbReference>